<dbReference type="AlphaFoldDB" id="A0A3R8TBE3"/>
<dbReference type="EMBL" id="RSED01000009">
    <property type="protein sequence ID" value="RRS03910.1"/>
    <property type="molecule type" value="Genomic_DNA"/>
</dbReference>
<feature type="modified residue" description="4-aspartylphosphate" evidence="3">
    <location>
        <position position="55"/>
    </location>
</feature>
<dbReference type="InterPro" id="IPR036388">
    <property type="entry name" value="WH-like_DNA-bd_sf"/>
</dbReference>
<dbReference type="CDD" id="cd17535">
    <property type="entry name" value="REC_NarL-like"/>
    <property type="match status" value="1"/>
</dbReference>
<dbReference type="Pfam" id="PF00072">
    <property type="entry name" value="Response_reg"/>
    <property type="match status" value="1"/>
</dbReference>
<dbReference type="SUPFAM" id="SSF52172">
    <property type="entry name" value="CheY-like"/>
    <property type="match status" value="1"/>
</dbReference>
<accession>A0A3R8TBE3</accession>
<evidence type="ECO:0000259" key="4">
    <source>
        <dbReference type="PROSITE" id="PS50043"/>
    </source>
</evidence>
<dbReference type="SMART" id="SM00421">
    <property type="entry name" value="HTH_LUXR"/>
    <property type="match status" value="1"/>
</dbReference>
<evidence type="ECO:0000256" key="1">
    <source>
        <dbReference type="ARBA" id="ARBA00022553"/>
    </source>
</evidence>
<gene>
    <name evidence="6" type="ORF">EIP75_13235</name>
</gene>
<dbReference type="CDD" id="cd06170">
    <property type="entry name" value="LuxR_C_like"/>
    <property type="match status" value="1"/>
</dbReference>
<dbReference type="GO" id="GO:0006355">
    <property type="term" value="P:regulation of DNA-templated transcription"/>
    <property type="evidence" value="ECO:0007669"/>
    <property type="project" value="InterPro"/>
</dbReference>
<protein>
    <submittedName>
        <fullName evidence="6">DNA-binding response regulator</fullName>
    </submittedName>
</protein>
<evidence type="ECO:0000259" key="5">
    <source>
        <dbReference type="PROSITE" id="PS50110"/>
    </source>
</evidence>
<sequence>MSTPRLLLIDDHALFRTGLRMVLANGLGPVEVFETSSLEEAMHQDMPPPDVVLLDIQLKGVNGLDGIALVQRRWPDAPVLILSSDTSPATARSALSRGARAFVSKADAAEHVLSLIGQVLRGETLAQPTWAQGDAGGADGAPELRLTARQCEVLDLVSQGLSNKLIARRLGLSENTVRGYVQSLLVALNAASRSQAAFEARRRGLIA</sequence>
<evidence type="ECO:0000256" key="3">
    <source>
        <dbReference type="PROSITE-ProRule" id="PRU00169"/>
    </source>
</evidence>
<dbReference type="Gene3D" id="3.40.50.2300">
    <property type="match status" value="1"/>
</dbReference>
<dbReference type="InterPro" id="IPR039420">
    <property type="entry name" value="WalR-like"/>
</dbReference>
<dbReference type="GO" id="GO:0000160">
    <property type="term" value="P:phosphorelay signal transduction system"/>
    <property type="evidence" value="ECO:0007669"/>
    <property type="project" value="InterPro"/>
</dbReference>
<dbReference type="Proteomes" id="UP000269265">
    <property type="component" value="Unassembled WGS sequence"/>
</dbReference>
<keyword evidence="2 6" id="KW-0238">DNA-binding</keyword>
<dbReference type="Pfam" id="PF00196">
    <property type="entry name" value="GerE"/>
    <property type="match status" value="1"/>
</dbReference>
<dbReference type="PANTHER" id="PTHR43214">
    <property type="entry name" value="TWO-COMPONENT RESPONSE REGULATOR"/>
    <property type="match status" value="1"/>
</dbReference>
<dbReference type="OrthoDB" id="3374006at2"/>
<evidence type="ECO:0000256" key="2">
    <source>
        <dbReference type="ARBA" id="ARBA00023125"/>
    </source>
</evidence>
<feature type="domain" description="Response regulatory" evidence="5">
    <location>
        <begin position="5"/>
        <end position="120"/>
    </location>
</feature>
<dbReference type="InterPro" id="IPR016032">
    <property type="entry name" value="Sig_transdc_resp-reg_C-effctor"/>
</dbReference>
<dbReference type="GO" id="GO:0003677">
    <property type="term" value="F:DNA binding"/>
    <property type="evidence" value="ECO:0007669"/>
    <property type="project" value="UniProtKB-KW"/>
</dbReference>
<keyword evidence="1 3" id="KW-0597">Phosphoprotein</keyword>
<evidence type="ECO:0000313" key="6">
    <source>
        <dbReference type="EMBL" id="RRS03910.1"/>
    </source>
</evidence>
<dbReference type="RefSeq" id="WP_125243750.1">
    <property type="nucleotide sequence ID" value="NZ_RSED01000009.1"/>
</dbReference>
<dbReference type="InterPro" id="IPR058245">
    <property type="entry name" value="NreC/VraR/RcsB-like_REC"/>
</dbReference>
<evidence type="ECO:0000313" key="7">
    <source>
        <dbReference type="Proteomes" id="UP000269265"/>
    </source>
</evidence>
<dbReference type="SMART" id="SM00448">
    <property type="entry name" value="REC"/>
    <property type="match status" value="1"/>
</dbReference>
<dbReference type="Gene3D" id="1.10.10.10">
    <property type="entry name" value="Winged helix-like DNA-binding domain superfamily/Winged helix DNA-binding domain"/>
    <property type="match status" value="1"/>
</dbReference>
<name>A0A3R8TBE3_9BURK</name>
<reference evidence="6 7" key="1">
    <citation type="submission" date="2018-12" db="EMBL/GenBank/DDBJ databases">
        <title>The whole draft genome of Aquabacterium sp. SJQ9.</title>
        <authorList>
            <person name="Sun L."/>
            <person name="Gao X."/>
            <person name="Chen W."/>
            <person name="Huang K."/>
        </authorList>
    </citation>
    <scope>NUCLEOTIDE SEQUENCE [LARGE SCALE GENOMIC DNA]</scope>
    <source>
        <strain evidence="6 7">SJQ9</strain>
    </source>
</reference>
<keyword evidence="7" id="KW-1185">Reference proteome</keyword>
<proteinExistence type="predicted"/>
<dbReference type="PROSITE" id="PS50043">
    <property type="entry name" value="HTH_LUXR_2"/>
    <property type="match status" value="1"/>
</dbReference>
<dbReference type="InterPro" id="IPR000792">
    <property type="entry name" value="Tscrpt_reg_LuxR_C"/>
</dbReference>
<dbReference type="InterPro" id="IPR001789">
    <property type="entry name" value="Sig_transdc_resp-reg_receiver"/>
</dbReference>
<dbReference type="InterPro" id="IPR011006">
    <property type="entry name" value="CheY-like_superfamily"/>
</dbReference>
<dbReference type="PROSITE" id="PS50110">
    <property type="entry name" value="RESPONSE_REGULATORY"/>
    <property type="match status" value="1"/>
</dbReference>
<dbReference type="PRINTS" id="PR00038">
    <property type="entry name" value="HTHLUXR"/>
</dbReference>
<comment type="caution">
    <text evidence="6">The sequence shown here is derived from an EMBL/GenBank/DDBJ whole genome shotgun (WGS) entry which is preliminary data.</text>
</comment>
<feature type="domain" description="HTH luxR-type" evidence="4">
    <location>
        <begin position="139"/>
        <end position="204"/>
    </location>
</feature>
<organism evidence="6 7">
    <name type="scientific">Aquabacterium soli</name>
    <dbReference type="NCBI Taxonomy" id="2493092"/>
    <lineage>
        <taxon>Bacteria</taxon>
        <taxon>Pseudomonadati</taxon>
        <taxon>Pseudomonadota</taxon>
        <taxon>Betaproteobacteria</taxon>
        <taxon>Burkholderiales</taxon>
        <taxon>Aquabacterium</taxon>
    </lineage>
</organism>
<dbReference type="SUPFAM" id="SSF46894">
    <property type="entry name" value="C-terminal effector domain of the bipartite response regulators"/>
    <property type="match status" value="1"/>
</dbReference>